<dbReference type="SMART" id="SM00507">
    <property type="entry name" value="HNHc"/>
    <property type="match status" value="1"/>
</dbReference>
<organism evidence="3 4">
    <name type="scientific">Anaeromyxobacter diazotrophicus</name>
    <dbReference type="NCBI Taxonomy" id="2590199"/>
    <lineage>
        <taxon>Bacteria</taxon>
        <taxon>Pseudomonadati</taxon>
        <taxon>Myxococcota</taxon>
        <taxon>Myxococcia</taxon>
        <taxon>Myxococcales</taxon>
        <taxon>Cystobacterineae</taxon>
        <taxon>Anaeromyxobacteraceae</taxon>
        <taxon>Anaeromyxobacter</taxon>
    </lineage>
</organism>
<sequence>MAAAPDPAARSPWEAWRTSHAPPPVDLAPLTGRELDVWFRGGEPEADACEALLVWAGRARGALDVAIAEGLDALRQGERLAELGYHLDDYAREVLDLRKRAAQRETLDEALALAGELLPGATRAERLEAIAQEFAGAYAGEADPDQARVLGAAVRQLRPGDDARAAALEEETERWAALPAIPDVAAPDVRFYETATAHDVDARLRELAVQRAEWEDLIGYCALAVRKSQLHRLRMRAWGKLAAPLALRIAAVLAAAVQAVRDRTGKPLPLGTCLAVLAQHFLDTWKGVVKRNRSRSRKVRDRDAGHCQVPGCSHRAVDSHHVLFRSQGGGDELDNQIGLCRFHHLRCIHGGYLRVVGRAPDGLRWFLGGRPCSGPRAAAAPWEADRAHG</sequence>
<evidence type="ECO:0000256" key="1">
    <source>
        <dbReference type="SAM" id="MobiDB-lite"/>
    </source>
</evidence>
<keyword evidence="4" id="KW-1185">Reference proteome</keyword>
<protein>
    <recommendedName>
        <fullName evidence="2">HNH nuclease domain-containing protein</fullName>
    </recommendedName>
</protein>
<dbReference type="Proteomes" id="UP000503640">
    <property type="component" value="Unassembled WGS sequence"/>
</dbReference>
<feature type="domain" description="HNH nuclease" evidence="2">
    <location>
        <begin position="294"/>
        <end position="345"/>
    </location>
</feature>
<dbReference type="InterPro" id="IPR003615">
    <property type="entry name" value="HNH_nuc"/>
</dbReference>
<dbReference type="EMBL" id="BJTG01000015">
    <property type="protein sequence ID" value="GEJ59492.1"/>
    <property type="molecule type" value="Genomic_DNA"/>
</dbReference>
<accession>A0A7I9VSS5</accession>
<reference evidence="4" key="1">
    <citation type="journal article" date="2020" name="Appl. Environ. Microbiol.">
        <title>Diazotrophic Anaeromyxobacter Isolates from Soils.</title>
        <authorList>
            <person name="Masuda Y."/>
            <person name="Yamanaka H."/>
            <person name="Xu Z.X."/>
            <person name="Shiratori Y."/>
            <person name="Aono T."/>
            <person name="Amachi S."/>
            <person name="Senoo K."/>
            <person name="Itoh H."/>
        </authorList>
    </citation>
    <scope>NUCLEOTIDE SEQUENCE [LARGE SCALE GENOMIC DNA]</scope>
    <source>
        <strain evidence="4">R267</strain>
    </source>
</reference>
<dbReference type="RefSeq" id="WP_235969743.1">
    <property type="nucleotide sequence ID" value="NZ_BJTG01000015.1"/>
</dbReference>
<name>A0A7I9VSS5_9BACT</name>
<dbReference type="AlphaFoldDB" id="A0A7I9VSS5"/>
<gene>
    <name evidence="3" type="ORF">AMYX_42330</name>
</gene>
<evidence type="ECO:0000259" key="2">
    <source>
        <dbReference type="SMART" id="SM00507"/>
    </source>
</evidence>
<feature type="region of interest" description="Disordered" evidence="1">
    <location>
        <begin position="1"/>
        <end position="25"/>
    </location>
</feature>
<dbReference type="CDD" id="cd00085">
    <property type="entry name" value="HNHc"/>
    <property type="match status" value="1"/>
</dbReference>
<evidence type="ECO:0000313" key="3">
    <source>
        <dbReference type="EMBL" id="GEJ59492.1"/>
    </source>
</evidence>
<proteinExistence type="predicted"/>
<evidence type="ECO:0000313" key="4">
    <source>
        <dbReference type="Proteomes" id="UP000503640"/>
    </source>
</evidence>
<comment type="caution">
    <text evidence="3">The sequence shown here is derived from an EMBL/GenBank/DDBJ whole genome shotgun (WGS) entry which is preliminary data.</text>
</comment>